<accession>A0A218W1C8</accession>
<reference evidence="2" key="1">
    <citation type="journal article" date="2017" name="Plant J.">
        <title>The pomegranate (Punica granatum L.) genome and the genomics of punicalagin biosynthesis.</title>
        <authorList>
            <person name="Qin G."/>
            <person name="Xu C."/>
            <person name="Ming R."/>
            <person name="Tang H."/>
            <person name="Guyot R."/>
            <person name="Kramer E.M."/>
            <person name="Hu Y."/>
            <person name="Yi X."/>
            <person name="Qi Y."/>
            <person name="Xu X."/>
            <person name="Gao Z."/>
            <person name="Pan H."/>
            <person name="Jian J."/>
            <person name="Tian Y."/>
            <person name="Yue Z."/>
            <person name="Xu Y."/>
        </authorList>
    </citation>
    <scope>NUCLEOTIDE SEQUENCE [LARGE SCALE GENOMIC DNA]</scope>
    <source>
        <strain evidence="2">cv. Dabenzi</strain>
    </source>
</reference>
<dbReference type="AlphaFoldDB" id="A0A218W1C8"/>
<protein>
    <submittedName>
        <fullName evidence="1">Uncharacterized protein</fullName>
    </submittedName>
</protein>
<comment type="caution">
    <text evidence="1">The sequence shown here is derived from an EMBL/GenBank/DDBJ whole genome shotgun (WGS) entry which is preliminary data.</text>
</comment>
<organism evidence="1 2">
    <name type="scientific">Punica granatum</name>
    <name type="common">Pomegranate</name>
    <dbReference type="NCBI Taxonomy" id="22663"/>
    <lineage>
        <taxon>Eukaryota</taxon>
        <taxon>Viridiplantae</taxon>
        <taxon>Streptophyta</taxon>
        <taxon>Embryophyta</taxon>
        <taxon>Tracheophyta</taxon>
        <taxon>Spermatophyta</taxon>
        <taxon>Magnoliopsida</taxon>
        <taxon>eudicotyledons</taxon>
        <taxon>Gunneridae</taxon>
        <taxon>Pentapetalae</taxon>
        <taxon>rosids</taxon>
        <taxon>malvids</taxon>
        <taxon>Myrtales</taxon>
        <taxon>Lythraceae</taxon>
        <taxon>Punica</taxon>
    </lineage>
</organism>
<evidence type="ECO:0000313" key="1">
    <source>
        <dbReference type="EMBL" id="OWM65932.1"/>
    </source>
</evidence>
<evidence type="ECO:0000313" key="2">
    <source>
        <dbReference type="Proteomes" id="UP000197138"/>
    </source>
</evidence>
<gene>
    <name evidence="1" type="ORF">CDL15_Pgr015357</name>
</gene>
<sequence length="127" mass="13778">MRTLRQLYRLHAIAITNGLISSHPHLTLPKLLYPFTLLLAGPTSSPPPWTAYVSSLFNSIDEPSSFGYNTGVRAPRFSPPPLAPSTCSLTCLEGDRPRLTSTLSLLPSRPAVSFGTSLRLIPFTSSP</sequence>
<name>A0A218W1C8_PUNGR</name>
<proteinExistence type="predicted"/>
<dbReference type="Proteomes" id="UP000197138">
    <property type="component" value="Unassembled WGS sequence"/>
</dbReference>
<dbReference type="EMBL" id="MTKT01005556">
    <property type="protein sequence ID" value="OWM65932.1"/>
    <property type="molecule type" value="Genomic_DNA"/>
</dbReference>